<organism evidence="7 8">
    <name type="scientific">Sodalis ligni</name>
    <dbReference type="NCBI Taxonomy" id="2697027"/>
    <lineage>
        <taxon>Bacteria</taxon>
        <taxon>Pseudomonadati</taxon>
        <taxon>Pseudomonadota</taxon>
        <taxon>Gammaproteobacteria</taxon>
        <taxon>Enterobacterales</taxon>
        <taxon>Bruguierivoracaceae</taxon>
        <taxon>Sodalis</taxon>
    </lineage>
</organism>
<evidence type="ECO:0000256" key="5">
    <source>
        <dbReference type="HAMAP-Rule" id="MF_00822"/>
    </source>
</evidence>
<dbReference type="GO" id="GO:0006457">
    <property type="term" value="P:protein folding"/>
    <property type="evidence" value="ECO:0007669"/>
    <property type="project" value="InterPro"/>
</dbReference>
<dbReference type="GO" id="GO:0051082">
    <property type="term" value="F:unfolded protein binding"/>
    <property type="evidence" value="ECO:0007669"/>
    <property type="project" value="UniProtKB-UniRule"/>
</dbReference>
<keyword evidence="2 5" id="KW-0963">Cytoplasm</keyword>
<dbReference type="SMART" id="SM00988">
    <property type="entry name" value="UreE_N"/>
    <property type="match status" value="1"/>
</dbReference>
<dbReference type="Proteomes" id="UP000294555">
    <property type="component" value="Unassembled WGS sequence"/>
</dbReference>
<dbReference type="InterPro" id="IPR007864">
    <property type="entry name" value="UreE_C_dom"/>
</dbReference>
<evidence type="ECO:0000256" key="2">
    <source>
        <dbReference type="ARBA" id="ARBA00022490"/>
    </source>
</evidence>
<comment type="subcellular location">
    <subcellularLocation>
        <location evidence="1 5">Cytoplasm</location>
    </subcellularLocation>
</comment>
<dbReference type="SUPFAM" id="SSF69737">
    <property type="entry name" value="Urease metallochaperone UreE, C-terminal domain"/>
    <property type="match status" value="1"/>
</dbReference>
<dbReference type="GO" id="GO:0065003">
    <property type="term" value="P:protein-containing complex assembly"/>
    <property type="evidence" value="ECO:0007669"/>
    <property type="project" value="InterPro"/>
</dbReference>
<protein>
    <recommendedName>
        <fullName evidence="5">Urease accessory protein UreE</fullName>
    </recommendedName>
</protein>
<keyword evidence="4 5" id="KW-0143">Chaperone</keyword>
<proteinExistence type="inferred from homology"/>
<reference evidence="7 8" key="1">
    <citation type="submission" date="2019-02" db="EMBL/GenBank/DDBJ databases">
        <title>Investigation of anaerobic lignin degradation for improved lignocellulosic biofuels.</title>
        <authorList>
            <person name="Deangelis K."/>
        </authorList>
    </citation>
    <scope>NUCLEOTIDE SEQUENCE [LARGE SCALE GENOMIC DNA]</scope>
    <source>
        <strain evidence="7 8">159R</strain>
    </source>
</reference>
<dbReference type="Gene3D" id="2.60.260.20">
    <property type="entry name" value="Urease metallochaperone UreE, N-terminal domain"/>
    <property type="match status" value="1"/>
</dbReference>
<sequence>MIVLTKRLDHAHDTTATLTIDLDTRLKSRAQVMLDDGREAGLMLPRGQILRGGELLSTEDGAEVVRIIAAVETVSTAYAANPLLLARLCYHLGNRHVPLQIEQGWVRYQHDHVLDDMARGLGAKVSTEQAPFEPEAGAYQSAPHGHHHH</sequence>
<dbReference type="CDD" id="cd00571">
    <property type="entry name" value="UreE"/>
    <property type="match status" value="1"/>
</dbReference>
<dbReference type="Pfam" id="PF05194">
    <property type="entry name" value="UreE_C"/>
    <property type="match status" value="1"/>
</dbReference>
<dbReference type="InterPro" id="IPR036118">
    <property type="entry name" value="UreE_N_sf"/>
</dbReference>
<dbReference type="NCBIfam" id="NF009751">
    <property type="entry name" value="PRK13261.1-1"/>
    <property type="match status" value="1"/>
</dbReference>
<evidence type="ECO:0000313" key="8">
    <source>
        <dbReference type="Proteomes" id="UP000294555"/>
    </source>
</evidence>
<dbReference type="AlphaFoldDB" id="A0A4V2Q3K6"/>
<evidence type="ECO:0000313" key="7">
    <source>
        <dbReference type="EMBL" id="TCL07048.1"/>
    </source>
</evidence>
<dbReference type="SUPFAM" id="SSF69287">
    <property type="entry name" value="Urease metallochaperone UreE, N-terminal domain"/>
    <property type="match status" value="1"/>
</dbReference>
<name>A0A4V2Q3K6_9GAMM</name>
<dbReference type="PIRSF" id="PIRSF036402">
    <property type="entry name" value="Ureas_acces_UreE"/>
    <property type="match status" value="1"/>
</dbReference>
<comment type="caution">
    <text evidence="7">The sequence shown here is derived from an EMBL/GenBank/DDBJ whole genome shotgun (WGS) entry which is preliminary data.</text>
</comment>
<dbReference type="InterPro" id="IPR004029">
    <property type="entry name" value="UreE_N"/>
</dbReference>
<dbReference type="GO" id="GO:0005737">
    <property type="term" value="C:cytoplasm"/>
    <property type="evidence" value="ECO:0007669"/>
    <property type="project" value="UniProtKB-SubCell"/>
</dbReference>
<feature type="domain" description="UreE urease accessory N-terminal" evidence="6">
    <location>
        <begin position="1"/>
        <end position="64"/>
    </location>
</feature>
<keyword evidence="8" id="KW-1185">Reference proteome</keyword>
<keyword evidence="3 5" id="KW-0533">Nickel</keyword>
<evidence type="ECO:0000259" key="6">
    <source>
        <dbReference type="SMART" id="SM00988"/>
    </source>
</evidence>
<dbReference type="GO" id="GO:0016151">
    <property type="term" value="F:nickel cation binding"/>
    <property type="evidence" value="ECO:0007669"/>
    <property type="project" value="UniProtKB-UniRule"/>
</dbReference>
<dbReference type="Gene3D" id="3.30.70.790">
    <property type="entry name" value="UreE, C-terminal domain"/>
    <property type="match status" value="1"/>
</dbReference>
<comment type="similarity">
    <text evidence="5">Belongs to the UreE family.</text>
</comment>
<dbReference type="EMBL" id="SJOI01000001">
    <property type="protein sequence ID" value="TCL07048.1"/>
    <property type="molecule type" value="Genomic_DNA"/>
</dbReference>
<dbReference type="HAMAP" id="MF_00822">
    <property type="entry name" value="UreE"/>
    <property type="match status" value="1"/>
</dbReference>
<accession>A0A4V2Q3K6</accession>
<evidence type="ECO:0000256" key="1">
    <source>
        <dbReference type="ARBA" id="ARBA00004496"/>
    </source>
</evidence>
<dbReference type="Pfam" id="PF02814">
    <property type="entry name" value="UreE_N"/>
    <property type="match status" value="1"/>
</dbReference>
<evidence type="ECO:0000256" key="4">
    <source>
        <dbReference type="ARBA" id="ARBA00023186"/>
    </source>
</evidence>
<gene>
    <name evidence="5" type="primary">ureE</name>
    <name evidence="7" type="ORF">EZJ58_5351</name>
</gene>
<dbReference type="InterPro" id="IPR012406">
    <property type="entry name" value="UreE"/>
</dbReference>
<evidence type="ECO:0000256" key="3">
    <source>
        <dbReference type="ARBA" id="ARBA00022596"/>
    </source>
</evidence>
<comment type="function">
    <text evidence="5">Involved in urease metallocenter assembly. Binds nickel. Probably functions as a nickel donor during metallocenter assembly.</text>
</comment>
<dbReference type="OrthoDB" id="5421304at2"/>
<dbReference type="GO" id="GO:0019627">
    <property type="term" value="P:urea metabolic process"/>
    <property type="evidence" value="ECO:0007669"/>
    <property type="project" value="InterPro"/>
</dbReference>
<dbReference type="RefSeq" id="WP_132926943.1">
    <property type="nucleotide sequence ID" value="NZ_SJOI01000001.1"/>
</dbReference>